<organism evidence="2 3">
    <name type="scientific">Pseudoalteromonas phenolica</name>
    <dbReference type="NCBI Taxonomy" id="161398"/>
    <lineage>
        <taxon>Bacteria</taxon>
        <taxon>Pseudomonadati</taxon>
        <taxon>Pseudomonadota</taxon>
        <taxon>Gammaproteobacteria</taxon>
        <taxon>Alteromonadales</taxon>
        <taxon>Pseudoalteromonadaceae</taxon>
        <taxon>Pseudoalteromonas</taxon>
    </lineage>
</organism>
<keyword evidence="1" id="KW-0812">Transmembrane</keyword>
<dbReference type="Proteomes" id="UP000291338">
    <property type="component" value="Unassembled WGS sequence"/>
</dbReference>
<gene>
    <name evidence="2" type="ORF">C1E23_12280</name>
</gene>
<keyword evidence="1" id="KW-1133">Transmembrane helix</keyword>
<protein>
    <submittedName>
        <fullName evidence="2">Uncharacterized protein</fullName>
    </submittedName>
</protein>
<proteinExistence type="predicted"/>
<dbReference type="EMBL" id="PPSX01000042">
    <property type="protein sequence ID" value="RZQ52830.1"/>
    <property type="molecule type" value="Genomic_DNA"/>
</dbReference>
<dbReference type="RefSeq" id="WP_130255849.1">
    <property type="nucleotide sequence ID" value="NZ_PPSX01000042.1"/>
</dbReference>
<dbReference type="AlphaFoldDB" id="A0A4Q7ILT9"/>
<evidence type="ECO:0000313" key="2">
    <source>
        <dbReference type="EMBL" id="RZQ52830.1"/>
    </source>
</evidence>
<comment type="caution">
    <text evidence="2">The sequence shown here is derived from an EMBL/GenBank/DDBJ whole genome shotgun (WGS) entry which is preliminary data.</text>
</comment>
<evidence type="ECO:0000256" key="1">
    <source>
        <dbReference type="SAM" id="Phobius"/>
    </source>
</evidence>
<evidence type="ECO:0000313" key="3">
    <source>
        <dbReference type="Proteomes" id="UP000291338"/>
    </source>
</evidence>
<sequence length="124" mass="13979">MSALSFATFLVSAHLFSFLFISIATVLAFLLFYKITQNMTPLSGTLLLDCADNYIEVHSEKVVTGNLNSAQLQFSVLSLKIRISQEKSETIQFVASSMSEKDWRRLCRFALNKKHTNPQSDPNI</sequence>
<reference evidence="2 3" key="1">
    <citation type="submission" date="2018-01" db="EMBL/GenBank/DDBJ databases">
        <title>Co-occurrence of chitin degradation, pigmentation and bioactivity in marine Pseudoalteromonas.</title>
        <authorList>
            <person name="Paulsen S."/>
            <person name="Gram L."/>
            <person name="Machado H."/>
        </authorList>
    </citation>
    <scope>NUCLEOTIDE SEQUENCE [LARGE SCALE GENOMIC DNA]</scope>
    <source>
        <strain evidence="2 3">S3898</strain>
    </source>
</reference>
<name>A0A4Q7ILT9_9GAMM</name>
<keyword evidence="1" id="KW-0472">Membrane</keyword>
<feature type="transmembrane region" description="Helical" evidence="1">
    <location>
        <begin position="6"/>
        <end position="33"/>
    </location>
</feature>
<accession>A0A4Q7ILT9</accession>